<protein>
    <submittedName>
        <fullName evidence="5">Filament-like plant protein 1</fullName>
    </submittedName>
</protein>
<gene>
    <name evidence="5" type="ORF">M6B38_335095</name>
</gene>
<feature type="compositionally biased region" description="Basic and acidic residues" evidence="4">
    <location>
        <begin position="83"/>
        <end position="99"/>
    </location>
</feature>
<keyword evidence="2 3" id="KW-0175">Coiled coil</keyword>
<name>A0AAX6H1A9_IRIPA</name>
<dbReference type="EMBL" id="JANAVB010014400">
    <property type="protein sequence ID" value="KAJ6834398.1"/>
    <property type="molecule type" value="Genomic_DNA"/>
</dbReference>
<feature type="region of interest" description="Disordered" evidence="4">
    <location>
        <begin position="1"/>
        <end position="99"/>
    </location>
</feature>
<evidence type="ECO:0000256" key="4">
    <source>
        <dbReference type="SAM" id="MobiDB-lite"/>
    </source>
</evidence>
<comment type="caution">
    <text evidence="5">The sequence shown here is derived from an EMBL/GenBank/DDBJ whole genome shotgun (WGS) entry which is preliminary data.</text>
</comment>
<feature type="coiled-coil region" evidence="3">
    <location>
        <begin position="175"/>
        <end position="257"/>
    </location>
</feature>
<feature type="compositionally biased region" description="Polar residues" evidence="4">
    <location>
        <begin position="42"/>
        <end position="79"/>
    </location>
</feature>
<dbReference type="InterPro" id="IPR008587">
    <property type="entry name" value="FPP_plant"/>
</dbReference>
<feature type="compositionally biased region" description="Polar residues" evidence="4">
    <location>
        <begin position="785"/>
        <end position="799"/>
    </location>
</feature>
<dbReference type="PANTHER" id="PTHR31580">
    <property type="entry name" value="FILAMENT-LIKE PLANT PROTEIN 4"/>
    <property type="match status" value="1"/>
</dbReference>
<evidence type="ECO:0000313" key="5">
    <source>
        <dbReference type="EMBL" id="KAJ6834398.1"/>
    </source>
</evidence>
<feature type="region of interest" description="Disordered" evidence="4">
    <location>
        <begin position="765"/>
        <end position="799"/>
    </location>
</feature>
<sequence length="799" mass="89124">MDRRSWLWRRKSSEKSPGESESSTSSQHSERYSDDQEILRASPNSNSPNHAQSTNVSSKIGRASPNNNSPNYAQSQDVSSKIGDNEVHEPNKKHDEVHETVKSLSEKLSAALLNISAKEDLVKQHSKVAEEAVSGWEKAEKELAVMKQQLEVTSHKNSLLEDKISHLDGALKECVRQLRQSREEQEQKIHDALIKKTSEWESEKSELDNQLVLLKEQLENAKSEPATTIVDDLQSRIEAAEKEKAVLKANLVAVTEELKVRTLEWEFSTQTAETASKQHLESIKRVAKLEAECRRLKAAARKTCSANDHKAISSSSYMESVTDSQSDNGDRLLGMENEASCSDSWATALVAELDQFRREKTRTRNNTTSVDIDIMDDFLEMERLAGLPEADRGSSSCGLEVDSTGVTTKASPSKVEVMNQKTSEFEAKFKKIEDEKAKVEMALAETRNQFETSRNELIVAEGRLFKLQKELDMANESKQAAISEAVTGEAKRRALESQLESAQLEINKLKDKVASLVGKVKESALSSDLKSKLEVLEKTRATLESQLQSSYVQVDKLQDKVVLLEGRVEEERALSAEFAVKLEAADSIRNTMKSRLLISDLEINKLQEKVGLLERRIEEERSQSAEFAAKLETVEAERKLLEFQLESTRLEVGKLQAKVDLLEGKIDEERALSAKFAAKCQNLEDELLRKRQEADVRHISSSNGDLKVKQEKELALAAGKLAECQKTIASLGRQLKALATIDDFMLETGKVHQLNFYLPDLREADPSEEDMSSCNLPNGKAKGSPPSSVPSSTAQSGRK</sequence>
<feature type="compositionally biased region" description="Basic and acidic residues" evidence="4">
    <location>
        <begin position="1"/>
        <end position="18"/>
    </location>
</feature>
<accession>A0AAX6H1A9</accession>
<comment type="similarity">
    <text evidence="1">Belongs to the FPP family.</text>
</comment>
<dbReference type="PANTHER" id="PTHR31580:SF49">
    <property type="entry name" value="FILAMENT-LIKE PLANT PROTEIN 3"/>
    <property type="match status" value="1"/>
</dbReference>
<dbReference type="Pfam" id="PF05911">
    <property type="entry name" value="FPP"/>
    <property type="match status" value="4"/>
</dbReference>
<dbReference type="Proteomes" id="UP001140949">
    <property type="component" value="Unassembled WGS sequence"/>
</dbReference>
<feature type="coiled-coil region" evidence="3">
    <location>
        <begin position="415"/>
        <end position="574"/>
    </location>
</feature>
<feature type="compositionally biased region" description="Basic and acidic residues" evidence="4">
    <location>
        <begin position="28"/>
        <end position="38"/>
    </location>
</feature>
<evidence type="ECO:0000256" key="1">
    <source>
        <dbReference type="ARBA" id="ARBA00005921"/>
    </source>
</evidence>
<evidence type="ECO:0000256" key="2">
    <source>
        <dbReference type="ARBA" id="ARBA00023054"/>
    </source>
</evidence>
<dbReference type="AlphaFoldDB" id="A0AAX6H1A9"/>
<evidence type="ECO:0000313" key="6">
    <source>
        <dbReference type="Proteomes" id="UP001140949"/>
    </source>
</evidence>
<organism evidence="5 6">
    <name type="scientific">Iris pallida</name>
    <name type="common">Sweet iris</name>
    <dbReference type="NCBI Taxonomy" id="29817"/>
    <lineage>
        <taxon>Eukaryota</taxon>
        <taxon>Viridiplantae</taxon>
        <taxon>Streptophyta</taxon>
        <taxon>Embryophyta</taxon>
        <taxon>Tracheophyta</taxon>
        <taxon>Spermatophyta</taxon>
        <taxon>Magnoliopsida</taxon>
        <taxon>Liliopsida</taxon>
        <taxon>Asparagales</taxon>
        <taxon>Iridaceae</taxon>
        <taxon>Iridoideae</taxon>
        <taxon>Irideae</taxon>
        <taxon>Iris</taxon>
    </lineage>
</organism>
<keyword evidence="6" id="KW-1185">Reference proteome</keyword>
<evidence type="ECO:0000256" key="3">
    <source>
        <dbReference type="SAM" id="Coils"/>
    </source>
</evidence>
<feature type="coiled-coil region" evidence="3">
    <location>
        <begin position="603"/>
        <end position="693"/>
    </location>
</feature>
<reference evidence="5" key="1">
    <citation type="journal article" date="2023" name="GigaByte">
        <title>Genome assembly of the bearded iris, Iris pallida Lam.</title>
        <authorList>
            <person name="Bruccoleri R.E."/>
            <person name="Oakeley E.J."/>
            <person name="Faust A.M.E."/>
            <person name="Altorfer M."/>
            <person name="Dessus-Babus S."/>
            <person name="Burckhardt D."/>
            <person name="Oertli M."/>
            <person name="Naumann U."/>
            <person name="Petersen F."/>
            <person name="Wong J."/>
        </authorList>
    </citation>
    <scope>NUCLEOTIDE SEQUENCE</scope>
    <source>
        <strain evidence="5">GSM-AAB239-AS_SAM_17_03QT</strain>
    </source>
</reference>
<proteinExistence type="inferred from homology"/>
<reference evidence="5" key="2">
    <citation type="submission" date="2023-04" db="EMBL/GenBank/DDBJ databases">
        <authorList>
            <person name="Bruccoleri R.E."/>
            <person name="Oakeley E.J."/>
            <person name="Faust A.-M."/>
            <person name="Dessus-Babus S."/>
            <person name="Altorfer M."/>
            <person name="Burckhardt D."/>
            <person name="Oertli M."/>
            <person name="Naumann U."/>
            <person name="Petersen F."/>
            <person name="Wong J."/>
        </authorList>
    </citation>
    <scope>NUCLEOTIDE SEQUENCE</scope>
    <source>
        <strain evidence="5">GSM-AAB239-AS_SAM_17_03QT</strain>
        <tissue evidence="5">Leaf</tissue>
    </source>
</reference>